<feature type="domain" description="Peptidase M1 membrane alanine aminopeptidase" evidence="12">
    <location>
        <begin position="267"/>
        <end position="492"/>
    </location>
</feature>
<dbReference type="InterPro" id="IPR050344">
    <property type="entry name" value="Peptidase_M1_aminopeptidases"/>
</dbReference>
<dbReference type="SUPFAM" id="SSF63737">
    <property type="entry name" value="Leukotriene A4 hydrolase N-terminal domain"/>
    <property type="match status" value="1"/>
</dbReference>
<comment type="caution">
    <text evidence="15">The sequence shown here is derived from an EMBL/GenBank/DDBJ whole genome shotgun (WGS) entry which is preliminary data.</text>
</comment>
<comment type="subcellular location">
    <subcellularLocation>
        <location evidence="1">Cell membrane</location>
        <topology evidence="1">Lipid-anchor</topology>
        <topology evidence="1">GPI-anchor</topology>
    </subcellularLocation>
</comment>
<comment type="cofactor">
    <cofactor evidence="10">
        <name>Zn(2+)</name>
        <dbReference type="ChEBI" id="CHEBI:29105"/>
    </cofactor>
    <text evidence="10">Binds 1 zinc ion per subunit.</text>
</comment>
<evidence type="ECO:0000256" key="4">
    <source>
        <dbReference type="ARBA" id="ARBA00022670"/>
    </source>
</evidence>
<dbReference type="InterPro" id="IPR034016">
    <property type="entry name" value="M1_APN-typ"/>
</dbReference>
<evidence type="ECO:0000256" key="8">
    <source>
        <dbReference type="ARBA" id="ARBA00023049"/>
    </source>
</evidence>
<feature type="chain" id="PRO_5046376419" description="Aminopeptidase" evidence="11">
    <location>
        <begin position="21"/>
        <end position="913"/>
    </location>
</feature>
<keyword evidence="7 10" id="KW-0862">Zinc</keyword>
<keyword evidence="11" id="KW-0732">Signal</keyword>
<dbReference type="PANTHER" id="PTHR11533">
    <property type="entry name" value="PROTEASE M1 ZINC METALLOPROTEASE"/>
    <property type="match status" value="1"/>
</dbReference>
<keyword evidence="3" id="KW-0336">GPI-anchor</keyword>
<reference evidence="15 16" key="1">
    <citation type="submission" date="2024-08" db="EMBL/GenBank/DDBJ databases">
        <authorList>
            <person name="Will J Nash"/>
            <person name="Angela Man"/>
            <person name="Seanna McTaggart"/>
            <person name="Kendall Baker"/>
            <person name="Tom Barker"/>
            <person name="Leah Catchpole"/>
            <person name="Alex Durrant"/>
            <person name="Karim Gharbi"/>
            <person name="Naomi Irish"/>
            <person name="Gemy Kaithakottil"/>
            <person name="Debby Ku"/>
            <person name="Aaliyah Providence"/>
            <person name="Felix Shaw"/>
            <person name="David Swarbreck"/>
            <person name="Chris Watkins"/>
            <person name="Ann M. McCartney"/>
            <person name="Giulio Formenti"/>
            <person name="Alice Mouton"/>
            <person name="Noel Vella"/>
            <person name="Bjorn M von Reumont"/>
            <person name="Adriana Vella"/>
            <person name="Wilfried Haerty"/>
        </authorList>
    </citation>
    <scope>NUCLEOTIDE SEQUENCE [LARGE SCALE GENOMIC DNA]</scope>
</reference>
<evidence type="ECO:0000256" key="3">
    <source>
        <dbReference type="ARBA" id="ARBA00022622"/>
    </source>
</evidence>
<dbReference type="EC" id="3.4.11.-" evidence="10"/>
<evidence type="ECO:0000256" key="6">
    <source>
        <dbReference type="ARBA" id="ARBA00022801"/>
    </source>
</evidence>
<dbReference type="InterPro" id="IPR014782">
    <property type="entry name" value="Peptidase_M1_dom"/>
</dbReference>
<feature type="signal peptide" evidence="11">
    <location>
        <begin position="1"/>
        <end position="20"/>
    </location>
</feature>
<keyword evidence="4 10" id="KW-0645">Protease</keyword>
<proteinExistence type="inferred from homology"/>
<name>A0ABP1N437_XYLVO</name>
<evidence type="ECO:0000313" key="15">
    <source>
        <dbReference type="EMBL" id="CAL7935734.1"/>
    </source>
</evidence>
<keyword evidence="10" id="KW-0031">Aminopeptidase</keyword>
<dbReference type="Gene3D" id="2.60.40.1730">
    <property type="entry name" value="tricorn interacting facor f3 domain"/>
    <property type="match status" value="1"/>
</dbReference>
<keyword evidence="6 10" id="KW-0378">Hydrolase</keyword>
<keyword evidence="16" id="KW-1185">Reference proteome</keyword>
<comment type="similarity">
    <text evidence="2 10">Belongs to the peptidase M1 family.</text>
</comment>
<dbReference type="Pfam" id="PF17900">
    <property type="entry name" value="Peptidase_M1_N"/>
    <property type="match status" value="1"/>
</dbReference>
<accession>A0ABP1N437</accession>
<dbReference type="Pfam" id="PF11838">
    <property type="entry name" value="ERAP1_C"/>
    <property type="match status" value="1"/>
</dbReference>
<dbReference type="CDD" id="cd09601">
    <property type="entry name" value="M1_APN-Q_like"/>
    <property type="match status" value="1"/>
</dbReference>
<organism evidence="15 16">
    <name type="scientific">Xylocopa violacea</name>
    <name type="common">Violet carpenter bee</name>
    <name type="synonym">Apis violacea</name>
    <dbReference type="NCBI Taxonomy" id="135666"/>
    <lineage>
        <taxon>Eukaryota</taxon>
        <taxon>Metazoa</taxon>
        <taxon>Ecdysozoa</taxon>
        <taxon>Arthropoda</taxon>
        <taxon>Hexapoda</taxon>
        <taxon>Insecta</taxon>
        <taxon>Pterygota</taxon>
        <taxon>Neoptera</taxon>
        <taxon>Endopterygota</taxon>
        <taxon>Hymenoptera</taxon>
        <taxon>Apocrita</taxon>
        <taxon>Aculeata</taxon>
        <taxon>Apoidea</taxon>
        <taxon>Anthophila</taxon>
        <taxon>Apidae</taxon>
        <taxon>Xylocopa</taxon>
        <taxon>Xylocopa</taxon>
    </lineage>
</organism>
<evidence type="ECO:0000256" key="11">
    <source>
        <dbReference type="SAM" id="SignalP"/>
    </source>
</evidence>
<dbReference type="PRINTS" id="PR00756">
    <property type="entry name" value="ALADIPTASE"/>
</dbReference>
<feature type="domain" description="ERAP1-like C-terminal" evidence="13">
    <location>
        <begin position="581"/>
        <end position="875"/>
    </location>
</feature>
<evidence type="ECO:0000256" key="5">
    <source>
        <dbReference type="ARBA" id="ARBA00022723"/>
    </source>
</evidence>
<evidence type="ECO:0000256" key="2">
    <source>
        <dbReference type="ARBA" id="ARBA00010136"/>
    </source>
</evidence>
<dbReference type="InterPro" id="IPR027268">
    <property type="entry name" value="Peptidase_M4/M1_CTD_sf"/>
</dbReference>
<dbReference type="InterPro" id="IPR001930">
    <property type="entry name" value="Peptidase_M1"/>
</dbReference>
<dbReference type="EMBL" id="CAXAJV020001286">
    <property type="protein sequence ID" value="CAL7935734.1"/>
    <property type="molecule type" value="Genomic_DNA"/>
</dbReference>
<feature type="domain" description="Aminopeptidase N-like N-terminal" evidence="14">
    <location>
        <begin position="46"/>
        <end position="235"/>
    </location>
</feature>
<keyword evidence="9" id="KW-0449">Lipoprotein</keyword>
<dbReference type="SUPFAM" id="SSF55486">
    <property type="entry name" value="Metalloproteases ('zincins'), catalytic domain"/>
    <property type="match status" value="1"/>
</dbReference>
<dbReference type="PANTHER" id="PTHR11533:SF290">
    <property type="entry name" value="AMINOPEPTIDASE"/>
    <property type="match status" value="1"/>
</dbReference>
<dbReference type="Gene3D" id="1.25.50.20">
    <property type="match status" value="1"/>
</dbReference>
<keyword evidence="5 10" id="KW-0479">Metal-binding</keyword>
<evidence type="ECO:0000256" key="1">
    <source>
        <dbReference type="ARBA" id="ARBA00004609"/>
    </source>
</evidence>
<dbReference type="Gene3D" id="2.60.40.1910">
    <property type="match status" value="1"/>
</dbReference>
<evidence type="ECO:0000256" key="10">
    <source>
        <dbReference type="RuleBase" id="RU364040"/>
    </source>
</evidence>
<gene>
    <name evidence="15" type="ORF">XYLVIOL_LOCUS1777</name>
</gene>
<keyword evidence="3" id="KW-0472">Membrane</keyword>
<evidence type="ECO:0000259" key="12">
    <source>
        <dbReference type="Pfam" id="PF01433"/>
    </source>
</evidence>
<dbReference type="Pfam" id="PF01433">
    <property type="entry name" value="Peptidase_M1"/>
    <property type="match status" value="1"/>
</dbReference>
<keyword evidence="8 10" id="KW-0482">Metalloprotease</keyword>
<evidence type="ECO:0000259" key="13">
    <source>
        <dbReference type="Pfam" id="PF11838"/>
    </source>
</evidence>
<dbReference type="Proteomes" id="UP001642520">
    <property type="component" value="Unassembled WGS sequence"/>
</dbReference>
<sequence>MACIMKAFIPFLLTCSVATAVSVQTNDSKTSQNLDEFIYRLPKNIVPIHYDLKFVPDLSKTFSFDGEANIKFKVLEPTSSVELHSKNLTLMETAMNLKSEDGNVISPQRYTEYPETDTLNIYFSNPLEIGIYALNLQFSGNLQDDLIGFFKDHYKDSNGNEIWLAATQFESIHARRAFPCWDEPALKATFNISIKHYPNYTAISNMPAREKSKIDKADGKMWTRFERTPVMSTYLVAFVIADFVNISNADGTINAWSRKDRVGYLKFAHEIAQKAVKELELYTNSTVRVPKMDHVVIPEHSVVAMENWGLILYPESSFVYNKEQTSTKQKFEIIETVIHELAHQWFGNIVGPTWWSHIWLNEGFASYFQHYIMDKIFKDWRIMEYFVGFVVQRSISTDSQWHLKAIDEKIAATEEIEDVFSDAVYNKAPSVLHMLSNIISPEVFRSGIIRYLNKYEYNSANPDDIWNAMQSALDASKVSHDGFKVKEVMDAWIKQKRYPLVYVNRDYATGTITLSQKDFGLIDVHEHDETEEYEDEDKQFEWWIPINYATKRNLDFANTRFTHWLKPNENLTIRGVDPDDWIIVNKQQSGYYKVTYDNENWRKIGAYLRSNNFTNIHVLNRAQIVNDITELITYKHVEPLVFLEVITYLSQETDYLPWYPMFNFLKIITRVLGSPSAGPIKDFVLKLMKNLIKDVGFEERVDDDPLTIIKRVETLRWACDLGHSECRQMATMKFMEHLRNSSATKISPNLKTWVYENAMRSANESIWNKVLENCIRNPLKEVLRSLSVTENPVLFQKYLNTAISNNTSISEKNKDLMLSLALDSSQSTVPIVNTLLNFAAKYCNETNTCSEFSSFDLHELFYKIQTKEQLEKLKKINDKVNHNQYSEYWKKKVKMITYAENMVKRWRELLRNK</sequence>
<evidence type="ECO:0000256" key="9">
    <source>
        <dbReference type="ARBA" id="ARBA00023288"/>
    </source>
</evidence>
<dbReference type="InterPro" id="IPR024571">
    <property type="entry name" value="ERAP1-like_C_dom"/>
</dbReference>
<dbReference type="InterPro" id="IPR042097">
    <property type="entry name" value="Aminopeptidase_N-like_N_sf"/>
</dbReference>
<evidence type="ECO:0000256" key="7">
    <source>
        <dbReference type="ARBA" id="ARBA00022833"/>
    </source>
</evidence>
<protein>
    <recommendedName>
        <fullName evidence="10">Aminopeptidase</fullName>
        <ecNumber evidence="10">3.4.11.-</ecNumber>
    </recommendedName>
</protein>
<evidence type="ECO:0000313" key="16">
    <source>
        <dbReference type="Proteomes" id="UP001642520"/>
    </source>
</evidence>
<evidence type="ECO:0000259" key="14">
    <source>
        <dbReference type="Pfam" id="PF17900"/>
    </source>
</evidence>
<dbReference type="Gene3D" id="1.10.390.10">
    <property type="entry name" value="Neutral Protease Domain 2"/>
    <property type="match status" value="1"/>
</dbReference>
<keyword evidence="3" id="KW-0325">Glycoprotein</keyword>
<dbReference type="InterPro" id="IPR045357">
    <property type="entry name" value="Aminopeptidase_N-like_N"/>
</dbReference>